<gene>
    <name evidence="2" type="ORF">WH95_03175</name>
</gene>
<dbReference type="EMBL" id="LANI01000002">
    <property type="protein sequence ID" value="KKJ78318.1"/>
    <property type="molecule type" value="Genomic_DNA"/>
</dbReference>
<reference evidence="2 3" key="1">
    <citation type="submission" date="2015-03" db="EMBL/GenBank/DDBJ databases">
        <title>Genome sequence of Kiloniella sp. P1-1, isolated from the gut microflora of Pacific white shrimp, Penaeus vannamei.</title>
        <authorList>
            <person name="Shao Z."/>
            <person name="Wang L."/>
            <person name="Li X."/>
        </authorList>
    </citation>
    <scope>NUCLEOTIDE SEQUENCE [LARGE SCALE GENOMIC DNA]</scope>
    <source>
        <strain evidence="2 3">P1-1</strain>
    </source>
</reference>
<protein>
    <submittedName>
        <fullName evidence="2">Uncharacterized protein</fullName>
    </submittedName>
</protein>
<name>A0A0M2RFI9_9PROT</name>
<feature type="signal peptide" evidence="1">
    <location>
        <begin position="1"/>
        <end position="27"/>
    </location>
</feature>
<keyword evidence="1" id="KW-0732">Signal</keyword>
<proteinExistence type="predicted"/>
<evidence type="ECO:0000313" key="3">
    <source>
        <dbReference type="Proteomes" id="UP000034491"/>
    </source>
</evidence>
<dbReference type="Proteomes" id="UP000034491">
    <property type="component" value="Unassembled WGS sequence"/>
</dbReference>
<keyword evidence="3" id="KW-1185">Reference proteome</keyword>
<feature type="chain" id="PRO_5005640762" evidence="1">
    <location>
        <begin position="28"/>
        <end position="221"/>
    </location>
</feature>
<comment type="caution">
    <text evidence="2">The sequence shown here is derived from an EMBL/GenBank/DDBJ whole genome shotgun (WGS) entry which is preliminary data.</text>
</comment>
<sequence>MTRFLRKFVAGFSVTILFSGLAIPAFAVGVVNHKQPDTFAVINVAYKDERPKKEGFLYEQYKDWQANAETFVTEDGELRTICSIRTGGDGDDSITVSISNGDALPPAAMPYVEYQEATARGYPTYLQENQIVLWVISQAGTSTSYESLAYAGIDDDGIPYANVSGNGQELNILRGFAKGDKVVLIDDYSGGDLYVGSLSGFSAAYRKMAAWCGFSPDSVLK</sequence>
<evidence type="ECO:0000256" key="1">
    <source>
        <dbReference type="SAM" id="SignalP"/>
    </source>
</evidence>
<accession>A0A0M2RFI9</accession>
<organism evidence="2 3">
    <name type="scientific">Kiloniella litopenaei</name>
    <dbReference type="NCBI Taxonomy" id="1549748"/>
    <lineage>
        <taxon>Bacteria</taxon>
        <taxon>Pseudomonadati</taxon>
        <taxon>Pseudomonadota</taxon>
        <taxon>Alphaproteobacteria</taxon>
        <taxon>Rhodospirillales</taxon>
        <taxon>Kiloniellaceae</taxon>
        <taxon>Kiloniella</taxon>
    </lineage>
</organism>
<dbReference type="RefSeq" id="WP_046502779.1">
    <property type="nucleotide sequence ID" value="NZ_LANI01000002.1"/>
</dbReference>
<dbReference type="AlphaFoldDB" id="A0A0M2RFI9"/>
<evidence type="ECO:0000313" key="2">
    <source>
        <dbReference type="EMBL" id="KKJ78318.1"/>
    </source>
</evidence>
<dbReference type="OrthoDB" id="7665031at2"/>